<dbReference type="EMBL" id="CP000786">
    <property type="protein sequence ID" value="ABZ98268.1"/>
    <property type="molecule type" value="Genomic_DNA"/>
</dbReference>
<gene>
    <name evidence="1" type="ordered locus">LEPBI_I2168</name>
</gene>
<proteinExistence type="predicted"/>
<reference evidence="1 2" key="1">
    <citation type="journal article" date="2008" name="PLoS ONE">
        <title>Genome sequence of the saprophyte Leptospira biflexa provides insights into the evolution of Leptospira and the pathogenesis of leptospirosis.</title>
        <authorList>
            <person name="Picardeau M."/>
            <person name="Bulach D.M."/>
            <person name="Bouchier C."/>
            <person name="Zuerner R.L."/>
            <person name="Zidane N."/>
            <person name="Wilson P.J."/>
            <person name="Creno S."/>
            <person name="Kuczek E.S."/>
            <person name="Bommezzadri S."/>
            <person name="Davis J.C."/>
            <person name="McGrath A."/>
            <person name="Johnson M.J."/>
            <person name="Boursaux-Eude C."/>
            <person name="Seemann T."/>
            <person name="Rouy Z."/>
            <person name="Coppel R.L."/>
            <person name="Rood J.I."/>
            <person name="Lajus A."/>
            <person name="Davies J.K."/>
            <person name="Medigue C."/>
            <person name="Adler B."/>
        </authorList>
    </citation>
    <scope>NUCLEOTIDE SEQUENCE [LARGE SCALE GENOMIC DNA]</scope>
    <source>
        <strain evidence="2">Patoc 1 / ATCC 23582 / Paris</strain>
    </source>
</reference>
<evidence type="ECO:0000313" key="2">
    <source>
        <dbReference type="Proteomes" id="UP000001847"/>
    </source>
</evidence>
<dbReference type="OrthoDB" id="8683979at2"/>
<organism evidence="1 2">
    <name type="scientific">Leptospira biflexa serovar Patoc (strain Patoc 1 / ATCC 23582 / Paris)</name>
    <dbReference type="NCBI Taxonomy" id="456481"/>
    <lineage>
        <taxon>Bacteria</taxon>
        <taxon>Pseudomonadati</taxon>
        <taxon>Spirochaetota</taxon>
        <taxon>Spirochaetia</taxon>
        <taxon>Leptospirales</taxon>
        <taxon>Leptospiraceae</taxon>
        <taxon>Leptospira</taxon>
    </lineage>
</organism>
<dbReference type="KEGG" id="lbi:LEPBI_I2168"/>
<dbReference type="HOGENOM" id="CLU_2633738_0_0_12"/>
<protein>
    <submittedName>
        <fullName evidence="1">Uncharacterized protein</fullName>
    </submittedName>
</protein>
<dbReference type="Proteomes" id="UP000001847">
    <property type="component" value="Chromosome I"/>
</dbReference>
<accession>B0ST28</accession>
<evidence type="ECO:0000313" key="1">
    <source>
        <dbReference type="EMBL" id="ABZ98268.1"/>
    </source>
</evidence>
<dbReference type="STRING" id="456481.LEPBI_I2168"/>
<sequence length="77" mass="9222">MCPEDLSCTIIAENLTEFEILKNTEEFIIDWDMNNLIEIAYSKHGALSTDRKYCLKFKVFWAVLTRMIILEKRNFWN</sequence>
<name>B0ST28_LEPBP</name>
<keyword evidence="2" id="KW-1185">Reference proteome</keyword>
<dbReference type="AlphaFoldDB" id="B0ST28"/>
<dbReference type="BioCyc" id="LBIF456481:LEPBI_RS10695-MONOMER"/>